<evidence type="ECO:0000256" key="1">
    <source>
        <dbReference type="SAM" id="MobiDB-lite"/>
    </source>
</evidence>
<dbReference type="PATRIC" id="fig|1122180.6.peg.613"/>
<feature type="compositionally biased region" description="Acidic residues" evidence="1">
    <location>
        <begin position="45"/>
        <end position="58"/>
    </location>
</feature>
<comment type="caution">
    <text evidence="3">The sequence shown here is derived from an EMBL/GenBank/DDBJ whole genome shotgun (WGS) entry which is preliminary data.</text>
</comment>
<proteinExistence type="predicted"/>
<evidence type="ECO:0000259" key="2">
    <source>
        <dbReference type="Pfam" id="PF11160"/>
    </source>
</evidence>
<evidence type="ECO:0000313" key="4">
    <source>
        <dbReference type="Proteomes" id="UP000025047"/>
    </source>
</evidence>
<accession>A0A017HF38</accession>
<sequence length="70" mass="7767">MSYSEGDKVKWNWGNGTGTGKITKVYTQKIIRKINGSEITRNASEDDPAYLIEQEDGDEVLKGDSELSKA</sequence>
<dbReference type="AlphaFoldDB" id="A0A017HF38"/>
<dbReference type="eggNOG" id="ENOG5032YVA">
    <property type="taxonomic scope" value="Bacteria"/>
</dbReference>
<gene>
    <name evidence="3" type="ORF">Lokhon_00612</name>
</gene>
<dbReference type="RefSeq" id="WP_017927883.1">
    <property type="nucleotide sequence ID" value="NZ_KB822996.1"/>
</dbReference>
<organism evidence="3 4">
    <name type="scientific">Limimaricola hongkongensis DSM 17492</name>
    <dbReference type="NCBI Taxonomy" id="1122180"/>
    <lineage>
        <taxon>Bacteria</taxon>
        <taxon>Pseudomonadati</taxon>
        <taxon>Pseudomonadota</taxon>
        <taxon>Alphaproteobacteria</taxon>
        <taxon>Rhodobacterales</taxon>
        <taxon>Paracoccaceae</taxon>
        <taxon>Limimaricola</taxon>
    </lineage>
</organism>
<feature type="domain" description="Hypervirulence associated protein TUDOR" evidence="2">
    <location>
        <begin position="6"/>
        <end position="67"/>
    </location>
</feature>
<feature type="compositionally biased region" description="Basic and acidic residues" evidence="1">
    <location>
        <begin position="59"/>
        <end position="70"/>
    </location>
</feature>
<dbReference type="Pfam" id="PF11160">
    <property type="entry name" value="Hva1_TUDOR"/>
    <property type="match status" value="1"/>
</dbReference>
<protein>
    <recommendedName>
        <fullName evidence="2">Hypervirulence associated protein TUDOR domain-containing protein</fullName>
    </recommendedName>
</protein>
<reference evidence="3 4" key="1">
    <citation type="submission" date="2013-03" db="EMBL/GenBank/DDBJ databases">
        <authorList>
            <person name="Fiebig A."/>
            <person name="Goeker M."/>
            <person name="Klenk H.-P.P."/>
        </authorList>
    </citation>
    <scope>NUCLEOTIDE SEQUENCE [LARGE SCALE GENOMIC DNA]</scope>
    <source>
        <strain evidence="3 4">DSM 17492</strain>
    </source>
</reference>
<dbReference type="Proteomes" id="UP000025047">
    <property type="component" value="Unassembled WGS sequence"/>
</dbReference>
<dbReference type="InterPro" id="IPR021331">
    <property type="entry name" value="Hva1_TUDOR"/>
</dbReference>
<name>A0A017HF38_9RHOB</name>
<keyword evidence="4" id="KW-1185">Reference proteome</keyword>
<dbReference type="HOGENOM" id="CLU_180079_0_0_5"/>
<dbReference type="STRING" id="1122180.Lokhon_00612"/>
<dbReference type="OrthoDB" id="283968at2"/>
<feature type="region of interest" description="Disordered" evidence="1">
    <location>
        <begin position="42"/>
        <end position="70"/>
    </location>
</feature>
<evidence type="ECO:0000313" key="3">
    <source>
        <dbReference type="EMBL" id="EYD73087.1"/>
    </source>
</evidence>
<dbReference type="EMBL" id="APGJ01000003">
    <property type="protein sequence ID" value="EYD73087.1"/>
    <property type="molecule type" value="Genomic_DNA"/>
</dbReference>